<organism evidence="3 4">
    <name type="scientific">Candidatus Erysipelatoclostridium merdavium</name>
    <dbReference type="NCBI Taxonomy" id="2838566"/>
    <lineage>
        <taxon>Bacteria</taxon>
        <taxon>Bacillati</taxon>
        <taxon>Bacillota</taxon>
        <taxon>Erysipelotrichia</taxon>
        <taxon>Erysipelotrichales</taxon>
        <taxon>Erysipelotrichales incertae sedis</taxon>
    </lineage>
</organism>
<keyword evidence="1" id="KW-0238">DNA-binding</keyword>
<proteinExistence type="predicted"/>
<dbReference type="InterPro" id="IPR010982">
    <property type="entry name" value="Lambda_DNA-bd_dom_sf"/>
</dbReference>
<dbReference type="EMBL" id="DXET01000116">
    <property type="protein sequence ID" value="HIX81388.1"/>
    <property type="molecule type" value="Genomic_DNA"/>
</dbReference>
<dbReference type="SUPFAM" id="SSF47413">
    <property type="entry name" value="lambda repressor-like DNA-binding domains"/>
    <property type="match status" value="1"/>
</dbReference>
<dbReference type="PANTHER" id="PTHR46558:SF11">
    <property type="entry name" value="HTH-TYPE TRANSCRIPTIONAL REGULATOR XRE"/>
    <property type="match status" value="1"/>
</dbReference>
<evidence type="ECO:0000313" key="3">
    <source>
        <dbReference type="EMBL" id="HIX81388.1"/>
    </source>
</evidence>
<dbReference type="InterPro" id="IPR001387">
    <property type="entry name" value="Cro/C1-type_HTH"/>
</dbReference>
<protein>
    <submittedName>
        <fullName evidence="3">Helix-turn-helix domain-containing protein</fullName>
    </submittedName>
</protein>
<dbReference type="CDD" id="cd00093">
    <property type="entry name" value="HTH_XRE"/>
    <property type="match status" value="1"/>
</dbReference>
<dbReference type="PANTHER" id="PTHR46558">
    <property type="entry name" value="TRACRIPTIONAL REGULATORY PROTEIN-RELATED-RELATED"/>
    <property type="match status" value="1"/>
</dbReference>
<dbReference type="Proteomes" id="UP000886724">
    <property type="component" value="Unassembled WGS sequence"/>
</dbReference>
<reference evidence="3" key="1">
    <citation type="journal article" date="2021" name="PeerJ">
        <title>Extensive microbial diversity within the chicken gut microbiome revealed by metagenomics and culture.</title>
        <authorList>
            <person name="Gilroy R."/>
            <person name="Ravi A."/>
            <person name="Getino M."/>
            <person name="Pursley I."/>
            <person name="Horton D.L."/>
            <person name="Alikhan N.F."/>
            <person name="Baker D."/>
            <person name="Gharbi K."/>
            <person name="Hall N."/>
            <person name="Watson M."/>
            <person name="Adriaenssens E.M."/>
            <person name="Foster-Nyarko E."/>
            <person name="Jarju S."/>
            <person name="Secka A."/>
            <person name="Antonio M."/>
            <person name="Oren A."/>
            <person name="Chaudhuri R.R."/>
            <person name="La Ragione R."/>
            <person name="Hildebrand F."/>
            <person name="Pallen M.J."/>
        </authorList>
    </citation>
    <scope>NUCLEOTIDE SEQUENCE</scope>
    <source>
        <strain evidence="3">ChiGjej1B1-14440</strain>
    </source>
</reference>
<sequence length="113" mass="13205">MTRLTGERIAYLRDEHNLERKELAKIIGVKPRTLAAYEQGTRDPSTKVLRAMVEYFNVTSDYILGYTNKPINLDEIRDQENTYIDLPITIQVSAYKYNIVKDFVEFIANKKED</sequence>
<dbReference type="Gene3D" id="1.10.260.40">
    <property type="entry name" value="lambda repressor-like DNA-binding domains"/>
    <property type="match status" value="1"/>
</dbReference>
<gene>
    <name evidence="3" type="ORF">H9980_05365</name>
</gene>
<name>A0A9D2BME7_9FIRM</name>
<comment type="caution">
    <text evidence="3">The sequence shown here is derived from an EMBL/GenBank/DDBJ whole genome shotgun (WGS) entry which is preliminary data.</text>
</comment>
<dbReference type="GO" id="GO:0003677">
    <property type="term" value="F:DNA binding"/>
    <property type="evidence" value="ECO:0007669"/>
    <property type="project" value="UniProtKB-KW"/>
</dbReference>
<dbReference type="PROSITE" id="PS50943">
    <property type="entry name" value="HTH_CROC1"/>
    <property type="match status" value="1"/>
</dbReference>
<evidence type="ECO:0000313" key="4">
    <source>
        <dbReference type="Proteomes" id="UP000886724"/>
    </source>
</evidence>
<dbReference type="Pfam" id="PF01381">
    <property type="entry name" value="HTH_3"/>
    <property type="match status" value="1"/>
</dbReference>
<accession>A0A9D2BME7</accession>
<dbReference type="AlphaFoldDB" id="A0A9D2BME7"/>
<evidence type="ECO:0000259" key="2">
    <source>
        <dbReference type="PROSITE" id="PS50943"/>
    </source>
</evidence>
<evidence type="ECO:0000256" key="1">
    <source>
        <dbReference type="ARBA" id="ARBA00023125"/>
    </source>
</evidence>
<dbReference type="SMART" id="SM00530">
    <property type="entry name" value="HTH_XRE"/>
    <property type="match status" value="1"/>
</dbReference>
<feature type="domain" description="HTH cro/C1-type" evidence="2">
    <location>
        <begin position="9"/>
        <end position="63"/>
    </location>
</feature>
<reference evidence="3" key="2">
    <citation type="submission" date="2021-04" db="EMBL/GenBank/DDBJ databases">
        <authorList>
            <person name="Gilroy R."/>
        </authorList>
    </citation>
    <scope>NUCLEOTIDE SEQUENCE</scope>
    <source>
        <strain evidence="3">ChiGjej1B1-14440</strain>
    </source>
</reference>